<dbReference type="PANTHER" id="PTHR11804:SF83">
    <property type="entry name" value="LD37516P"/>
    <property type="match status" value="1"/>
</dbReference>
<evidence type="ECO:0000313" key="3">
    <source>
        <dbReference type="EMBL" id="KAF3957664.1"/>
    </source>
</evidence>
<dbReference type="Gene3D" id="1.10.1370.10">
    <property type="entry name" value="Neurolysin, domain 3"/>
    <property type="match status" value="1"/>
</dbReference>
<feature type="domain" description="Oligopeptidase A N-terminal" evidence="2">
    <location>
        <begin position="38"/>
        <end position="173"/>
    </location>
</feature>
<feature type="coiled-coil region" evidence="1">
    <location>
        <begin position="158"/>
        <end position="189"/>
    </location>
</feature>
<dbReference type="Gene3D" id="1.10.1370.40">
    <property type="match status" value="1"/>
</dbReference>
<dbReference type="OrthoDB" id="534666at2759"/>
<organism evidence="3 4">
    <name type="scientific">Castanea mollissima</name>
    <name type="common">Chinese chestnut</name>
    <dbReference type="NCBI Taxonomy" id="60419"/>
    <lineage>
        <taxon>Eukaryota</taxon>
        <taxon>Viridiplantae</taxon>
        <taxon>Streptophyta</taxon>
        <taxon>Embryophyta</taxon>
        <taxon>Tracheophyta</taxon>
        <taxon>Spermatophyta</taxon>
        <taxon>Magnoliopsida</taxon>
        <taxon>eudicotyledons</taxon>
        <taxon>Gunneridae</taxon>
        <taxon>Pentapetalae</taxon>
        <taxon>rosids</taxon>
        <taxon>fabids</taxon>
        <taxon>Fagales</taxon>
        <taxon>Fagaceae</taxon>
        <taxon>Castanea</taxon>
    </lineage>
</organism>
<dbReference type="Proteomes" id="UP000737018">
    <property type="component" value="Unassembled WGS sequence"/>
</dbReference>
<dbReference type="SUPFAM" id="SSF55486">
    <property type="entry name" value="Metalloproteases ('zincins'), catalytic domain"/>
    <property type="match status" value="1"/>
</dbReference>
<comment type="caution">
    <text evidence="3">The sequence shown here is derived from an EMBL/GenBank/DDBJ whole genome shotgun (WGS) entry which is preliminary data.</text>
</comment>
<keyword evidence="4" id="KW-1185">Reference proteome</keyword>
<reference evidence="3" key="1">
    <citation type="submission" date="2020-03" db="EMBL/GenBank/DDBJ databases">
        <title>Castanea mollissima Vanexum genome sequencing.</title>
        <authorList>
            <person name="Staton M."/>
        </authorList>
    </citation>
    <scope>NUCLEOTIDE SEQUENCE</scope>
    <source>
        <tissue evidence="3">Leaf</tissue>
    </source>
</reference>
<keyword evidence="1" id="KW-0175">Coiled coil</keyword>
<evidence type="ECO:0000256" key="1">
    <source>
        <dbReference type="SAM" id="Coils"/>
    </source>
</evidence>
<accession>A0A8J4R5Q4</accession>
<dbReference type="Pfam" id="PF19310">
    <property type="entry name" value="TOP_N"/>
    <property type="match status" value="1"/>
</dbReference>
<dbReference type="GO" id="GO:0004222">
    <property type="term" value="F:metalloendopeptidase activity"/>
    <property type="evidence" value="ECO:0007669"/>
    <property type="project" value="InterPro"/>
</dbReference>
<dbReference type="GO" id="GO:0006508">
    <property type="term" value="P:proteolysis"/>
    <property type="evidence" value="ECO:0007669"/>
    <property type="project" value="InterPro"/>
</dbReference>
<dbReference type="InterPro" id="IPR045090">
    <property type="entry name" value="Pept_M3A_M3B"/>
</dbReference>
<protein>
    <recommendedName>
        <fullName evidence="2">Oligopeptidase A N-terminal domain-containing protein</fullName>
    </recommendedName>
</protein>
<dbReference type="AlphaFoldDB" id="A0A8J4R5Q4"/>
<dbReference type="EMBL" id="JRKL02002763">
    <property type="protein sequence ID" value="KAF3957664.1"/>
    <property type="molecule type" value="Genomic_DNA"/>
</dbReference>
<name>A0A8J4R5Q4_9ROSI</name>
<evidence type="ECO:0000259" key="2">
    <source>
        <dbReference type="Pfam" id="PF19310"/>
    </source>
</evidence>
<dbReference type="FunFam" id="1.10.1370.40:FF:000005">
    <property type="entry name" value="Organellar oligopeptidase A, chloroplastic/mitochondrial"/>
    <property type="match status" value="1"/>
</dbReference>
<evidence type="ECO:0000313" key="4">
    <source>
        <dbReference type="Proteomes" id="UP000737018"/>
    </source>
</evidence>
<proteinExistence type="predicted"/>
<dbReference type="InterPro" id="IPR045666">
    <property type="entry name" value="OpdA_N"/>
</dbReference>
<dbReference type="GO" id="GO:0006518">
    <property type="term" value="P:peptide metabolic process"/>
    <property type="evidence" value="ECO:0007669"/>
    <property type="project" value="TreeGrafter"/>
</dbReference>
<sequence length="245" mass="28365">MAAAASFDEESIDDNPLLQDFEFPPFDVLQPKHIRSGIRELLKKLEHDLIELELSVEPFLVEPLELSVEALWTKFVVPLEKIVNRLSLVWNIVIQLKLLKDSPELSSAIEEVQPEEAVKFELRLNQSKTDYNAFKAIRKSHDWETLSDARKRVVECQMKNAILNGVELEDNKRELLNKIEQDLTRLSQKFVENVMEDKKKFDEKLIIDKNHVVGFAPTFLELFAQRAMFKGHENANAENGPWILT</sequence>
<dbReference type="InterPro" id="IPR024077">
    <property type="entry name" value="Neurolysin/TOP_dom2"/>
</dbReference>
<gene>
    <name evidence="3" type="ORF">CMV_017345</name>
</gene>
<dbReference type="PANTHER" id="PTHR11804">
    <property type="entry name" value="PROTEASE M3 THIMET OLIGOPEPTIDASE-RELATED"/>
    <property type="match status" value="1"/>
</dbReference>